<feature type="transmembrane region" description="Helical" evidence="2">
    <location>
        <begin position="405"/>
        <end position="427"/>
    </location>
</feature>
<keyword evidence="2" id="KW-0812">Transmembrane</keyword>
<protein>
    <recommendedName>
        <fullName evidence="5">GPI ethanolamine phosphate transferase 3</fullName>
    </recommendedName>
</protein>
<dbReference type="Proteomes" id="UP000265515">
    <property type="component" value="Unassembled WGS sequence"/>
</dbReference>
<dbReference type="STRING" id="69332.A0A388LF82"/>
<dbReference type="SUPFAM" id="SSF53649">
    <property type="entry name" value="Alkaline phosphatase-like"/>
    <property type="match status" value="1"/>
</dbReference>
<dbReference type="Gene3D" id="3.40.720.10">
    <property type="entry name" value="Alkaline Phosphatase, subunit A"/>
    <property type="match status" value="1"/>
</dbReference>
<feature type="region of interest" description="Disordered" evidence="1">
    <location>
        <begin position="208"/>
        <end position="248"/>
    </location>
</feature>
<gene>
    <name evidence="3" type="ORF">CBR_g31522</name>
</gene>
<dbReference type="PANTHER" id="PTHR23071">
    <property type="entry name" value="PHOSPHATIDYLINOSITOL GLYCAN"/>
    <property type="match status" value="1"/>
</dbReference>
<feature type="transmembrane region" description="Helical" evidence="2">
    <location>
        <begin position="554"/>
        <end position="573"/>
    </location>
</feature>
<feature type="region of interest" description="Disordered" evidence="1">
    <location>
        <begin position="488"/>
        <end position="537"/>
    </location>
</feature>
<name>A0A388LF82_CHABU</name>
<dbReference type="GO" id="GO:0051377">
    <property type="term" value="F:mannose-ethanolamine phosphotransferase activity"/>
    <property type="evidence" value="ECO:0007669"/>
    <property type="project" value="TreeGrafter"/>
</dbReference>
<evidence type="ECO:0000313" key="4">
    <source>
        <dbReference type="Proteomes" id="UP000265515"/>
    </source>
</evidence>
<evidence type="ECO:0008006" key="5">
    <source>
        <dbReference type="Google" id="ProtNLM"/>
    </source>
</evidence>
<keyword evidence="4" id="KW-1185">Reference proteome</keyword>
<feature type="compositionally biased region" description="Basic and acidic residues" evidence="1">
    <location>
        <begin position="500"/>
        <end position="536"/>
    </location>
</feature>
<proteinExistence type="predicted"/>
<dbReference type="OrthoDB" id="272139at2759"/>
<feature type="transmembrane region" description="Helical" evidence="2">
    <location>
        <begin position="989"/>
        <end position="1010"/>
    </location>
</feature>
<dbReference type="EMBL" id="BFEA01000361">
    <property type="protein sequence ID" value="GBG80965.1"/>
    <property type="molecule type" value="Genomic_DNA"/>
</dbReference>
<dbReference type="Pfam" id="PF01663">
    <property type="entry name" value="Phosphodiest"/>
    <property type="match status" value="1"/>
</dbReference>
<dbReference type="GO" id="GO:0006506">
    <property type="term" value="P:GPI anchor biosynthetic process"/>
    <property type="evidence" value="ECO:0007669"/>
    <property type="project" value="InterPro"/>
</dbReference>
<keyword evidence="2" id="KW-1133">Transmembrane helix</keyword>
<dbReference type="Gramene" id="GBG80965">
    <property type="protein sequence ID" value="GBG80965"/>
    <property type="gene ID" value="CBR_g31522"/>
</dbReference>
<evidence type="ECO:0000313" key="3">
    <source>
        <dbReference type="EMBL" id="GBG80965.1"/>
    </source>
</evidence>
<evidence type="ECO:0000256" key="1">
    <source>
        <dbReference type="SAM" id="MobiDB-lite"/>
    </source>
</evidence>
<feature type="transmembrane region" description="Helical" evidence="2">
    <location>
        <begin position="448"/>
        <end position="471"/>
    </location>
</feature>
<dbReference type="InterPro" id="IPR002591">
    <property type="entry name" value="Phosphodiest/P_Trfase"/>
</dbReference>
<dbReference type="AlphaFoldDB" id="A0A388LF82"/>
<evidence type="ECO:0000256" key="2">
    <source>
        <dbReference type="SAM" id="Phobius"/>
    </source>
</evidence>
<dbReference type="InterPro" id="IPR039524">
    <property type="entry name" value="PIGO/GPI13"/>
</dbReference>
<feature type="transmembrane region" description="Helical" evidence="2">
    <location>
        <begin position="677"/>
        <end position="697"/>
    </location>
</feature>
<keyword evidence="2" id="KW-0472">Membrane</keyword>
<organism evidence="3 4">
    <name type="scientific">Chara braunii</name>
    <name type="common">Braun's stonewort</name>
    <dbReference type="NCBI Taxonomy" id="69332"/>
    <lineage>
        <taxon>Eukaryota</taxon>
        <taxon>Viridiplantae</taxon>
        <taxon>Streptophyta</taxon>
        <taxon>Charophyceae</taxon>
        <taxon>Charales</taxon>
        <taxon>Characeae</taxon>
        <taxon>Chara</taxon>
    </lineage>
</organism>
<dbReference type="GO" id="GO:0005789">
    <property type="term" value="C:endoplasmic reticulum membrane"/>
    <property type="evidence" value="ECO:0007669"/>
    <property type="project" value="TreeGrafter"/>
</dbReference>
<dbReference type="PANTHER" id="PTHR23071:SF1">
    <property type="entry name" value="GPI ETHANOLAMINE PHOSPHATE TRANSFERASE 3"/>
    <property type="match status" value="1"/>
</dbReference>
<feature type="compositionally biased region" description="Low complexity" evidence="1">
    <location>
        <begin position="211"/>
        <end position="238"/>
    </location>
</feature>
<reference evidence="3 4" key="1">
    <citation type="journal article" date="2018" name="Cell">
        <title>The Chara Genome: Secondary Complexity and Implications for Plant Terrestrialization.</title>
        <authorList>
            <person name="Nishiyama T."/>
            <person name="Sakayama H."/>
            <person name="Vries J.D."/>
            <person name="Buschmann H."/>
            <person name="Saint-Marcoux D."/>
            <person name="Ullrich K.K."/>
            <person name="Haas F.B."/>
            <person name="Vanderstraeten L."/>
            <person name="Becker D."/>
            <person name="Lang D."/>
            <person name="Vosolsobe S."/>
            <person name="Rombauts S."/>
            <person name="Wilhelmsson P.K.I."/>
            <person name="Janitza P."/>
            <person name="Kern R."/>
            <person name="Heyl A."/>
            <person name="Rumpler F."/>
            <person name="Villalobos L.I.A.C."/>
            <person name="Clay J.M."/>
            <person name="Skokan R."/>
            <person name="Toyoda A."/>
            <person name="Suzuki Y."/>
            <person name="Kagoshima H."/>
            <person name="Schijlen E."/>
            <person name="Tajeshwar N."/>
            <person name="Catarino B."/>
            <person name="Hetherington A.J."/>
            <person name="Saltykova A."/>
            <person name="Bonnot C."/>
            <person name="Breuninger H."/>
            <person name="Symeonidi A."/>
            <person name="Radhakrishnan G.V."/>
            <person name="Van Nieuwerburgh F."/>
            <person name="Deforce D."/>
            <person name="Chang C."/>
            <person name="Karol K.G."/>
            <person name="Hedrich R."/>
            <person name="Ulvskov P."/>
            <person name="Glockner G."/>
            <person name="Delwiche C.F."/>
            <person name="Petrasek J."/>
            <person name="Van de Peer Y."/>
            <person name="Friml J."/>
            <person name="Beilby M."/>
            <person name="Dolan L."/>
            <person name="Kohara Y."/>
            <person name="Sugano S."/>
            <person name="Fujiyama A."/>
            <person name="Delaux P.-M."/>
            <person name="Quint M."/>
            <person name="TheiBen G."/>
            <person name="Hagemann M."/>
            <person name="Harholt J."/>
            <person name="Dunand C."/>
            <person name="Zachgo S."/>
            <person name="Langdale J."/>
            <person name="Maumus F."/>
            <person name="Straeten D.V.D."/>
            <person name="Gould S.B."/>
            <person name="Rensing S.A."/>
        </authorList>
    </citation>
    <scope>NUCLEOTIDE SEQUENCE [LARGE SCALE GENOMIC DNA]</scope>
    <source>
        <strain evidence="3 4">S276</strain>
    </source>
</reference>
<sequence>MIGDDTWVQLFPDQFAATYPYPSFDVKDIHVVDNGVIDNIFPMLDRTDDWDVLIGHFLGVDHVGHTFRVDSPVMYEKLDQMNKVLEDVIAALQARAGAGGHHHDTLLLVMGDHGQTMTGDHGGGTDEEVNSAIFAMSMRRPPYQLPEALRSPPCNHQGDSDGFCISTFPQIDFAATISMILGIPIPYGSVGRVNPEVWALAANSWQQLGKPSVPGSSPPSTSSDSAVSEANKDSLSSESPPPSEAVKDENADRLVALESWMRSFARVLAVNSWQVQRYMEAYSKEALAPFPAADLERLRKLQTSAQLRTATVGLSSVPSSQRCGEREPCRLEGNAGERVEVAGVKAVESSDGNRMGRSLEEMIEESAATDLERRVEELKQTLGKFDYYLSAAAALARARWTQFDMVAIGCGLIVLFVTLAAHVTAIVRITSGVGSRCIRTRLPRRSMAFALLSVLIVGAFRSSTAVTVTAVSSALNFMLMRTRNATGTRTAVSDDENEDGDSREGAKRRRTEVGERGDERQKRGLDEQPRPRERRLQTRRQLSPLSWVDVRTRITTFFIVIYAASLSSNSFILEEGHMIHFFLASAGILYLRRAAPISARAALDAVLFMIATALSSWVGRLGASKSGEGYAQVEGGTAMASVVHSKRGLQSIQLGATCLLVWMLFKWQQADKRTLLVRLAAFGGIGMYILGTAHWLFVRNDVETPADERMQEFVRVGLPRSVYLIALSLLALVFFTLVVRRVGRRKAMGKARGIAEQESEDERCIVDMALSLVVIGSGPIALLLGQKGPPILVTGALQAYYLLRLQKIAEDNSNAHWLSAKEDETVMGSERDTEPLPKPGLKAVLPQKGRVHGSAAIEWGLLGIHLFHASGHRCTFDALKFSAAFIGYDNFHFFRCGSFLALETFGASHLLPTLAIPILALCLGTTMKGPHSSSGQRSSASDRRSYPYDFSRLGLIYLLVRALVAVVTTTVVTIHRRHLMTWGLFAPKFVFDAVSFLVVDLFLIVVAALAL</sequence>
<accession>A0A388LF82</accession>
<dbReference type="InterPro" id="IPR017850">
    <property type="entry name" value="Alkaline_phosphatase_core_sf"/>
</dbReference>
<comment type="caution">
    <text evidence="3">The sequence shown here is derived from an EMBL/GenBank/DDBJ whole genome shotgun (WGS) entry which is preliminary data.</text>
</comment>
<feature type="transmembrane region" description="Helical" evidence="2">
    <location>
        <begin position="722"/>
        <end position="743"/>
    </location>
</feature>
<feature type="transmembrane region" description="Helical" evidence="2">
    <location>
        <begin position="953"/>
        <end position="974"/>
    </location>
</feature>